<dbReference type="AlphaFoldDB" id="A0A151J711"/>
<feature type="non-terminal residue" evidence="1">
    <location>
        <position position="1"/>
    </location>
</feature>
<dbReference type="Proteomes" id="UP000078492">
    <property type="component" value="Unassembled WGS sequence"/>
</dbReference>
<evidence type="ECO:0000313" key="1">
    <source>
        <dbReference type="EMBL" id="KYN19339.1"/>
    </source>
</evidence>
<gene>
    <name evidence="1" type="ORF">ALC57_08312</name>
</gene>
<evidence type="ECO:0000313" key="2">
    <source>
        <dbReference type="Proteomes" id="UP000078492"/>
    </source>
</evidence>
<reference evidence="1 2" key="1">
    <citation type="submission" date="2015-09" db="EMBL/GenBank/DDBJ databases">
        <title>Trachymyrmex cornetzi WGS genome.</title>
        <authorList>
            <person name="Nygaard S."/>
            <person name="Hu H."/>
            <person name="Boomsma J."/>
            <person name="Zhang G."/>
        </authorList>
    </citation>
    <scope>NUCLEOTIDE SEQUENCE [LARGE SCALE GENOMIC DNA]</scope>
    <source>
        <strain evidence="1">Tcor2-1</strain>
        <tissue evidence="1">Whole body</tissue>
    </source>
</reference>
<organism evidence="1 2">
    <name type="scientific">Trachymyrmex cornetzi</name>
    <dbReference type="NCBI Taxonomy" id="471704"/>
    <lineage>
        <taxon>Eukaryota</taxon>
        <taxon>Metazoa</taxon>
        <taxon>Ecdysozoa</taxon>
        <taxon>Arthropoda</taxon>
        <taxon>Hexapoda</taxon>
        <taxon>Insecta</taxon>
        <taxon>Pterygota</taxon>
        <taxon>Neoptera</taxon>
        <taxon>Endopterygota</taxon>
        <taxon>Hymenoptera</taxon>
        <taxon>Apocrita</taxon>
        <taxon>Aculeata</taxon>
        <taxon>Formicoidea</taxon>
        <taxon>Formicidae</taxon>
        <taxon>Myrmicinae</taxon>
        <taxon>Trachymyrmex</taxon>
    </lineage>
</organism>
<keyword evidence="2" id="KW-1185">Reference proteome</keyword>
<protein>
    <submittedName>
        <fullName evidence="1">Uncharacterized protein</fullName>
    </submittedName>
</protein>
<name>A0A151J711_9HYME</name>
<accession>A0A151J711</accession>
<proteinExistence type="predicted"/>
<dbReference type="EMBL" id="KQ979748">
    <property type="protein sequence ID" value="KYN19339.1"/>
    <property type="molecule type" value="Genomic_DNA"/>
</dbReference>
<sequence>DFYKRLSILIHCYGLTGTLVILQISRDNVAVSTRLQRSKEILLEVIFITIDRKETRVSTTESDLILAIVPPVVHVGIIRSVSEAHHVVNLTPSMFADPTVIAGIVRVDGWRYKISYRVLRRVSVKIVKSEGTHDTRSSIRMCQHETNGHLQYHIINSTFR</sequence>